<organism evidence="12 13">
    <name type="scientific">Papaver atlanticum</name>
    <dbReference type="NCBI Taxonomy" id="357466"/>
    <lineage>
        <taxon>Eukaryota</taxon>
        <taxon>Viridiplantae</taxon>
        <taxon>Streptophyta</taxon>
        <taxon>Embryophyta</taxon>
        <taxon>Tracheophyta</taxon>
        <taxon>Spermatophyta</taxon>
        <taxon>Magnoliopsida</taxon>
        <taxon>Ranunculales</taxon>
        <taxon>Papaveraceae</taxon>
        <taxon>Papaveroideae</taxon>
        <taxon>Papaver</taxon>
    </lineage>
</organism>
<evidence type="ECO:0000256" key="9">
    <source>
        <dbReference type="ARBA" id="ARBA00023303"/>
    </source>
</evidence>
<proteinExistence type="inferred from homology"/>
<sequence length="405" mass="45648">MEREPLLASQVFQDEEIQCIPPQSFINQVLYGFTPSERNTGLTRSTSAPAMPMEGDFRNIDQTLEVKSKYESHIDQTLEVKSKYESDIDQTLEVKSKYESNSVVRQALFLLIIYLLFGVTIYIFNKENFSGIETHPVVDAIYFSIVTLCTVGYGDIAPLTPATKVFACIFVLIGFGFINILLRGVVNYALDYQENLFLASQVNRSYGFSARNYIFDMEKGRMRTRVKVGLALGVVILCIGMGATVLHFVEKFDVLDSIYLSVMSVTTVGSYGGKAFNTIQGRLFASLWLLVSTISVARAFLYLAELRIDKRRRSMEKWILHRQMTVEDLVAADISNNGFISKAEFSMYKLKEMGLVKGEDIMLICNQFDKIDQNNSGKITLSDLLQGSQVESQPLGYSQMVHSSF</sequence>
<dbReference type="SUPFAM" id="SSF81324">
    <property type="entry name" value="Voltage-gated potassium channels"/>
    <property type="match status" value="2"/>
</dbReference>
<feature type="domain" description="EF-hand" evidence="11">
    <location>
        <begin position="359"/>
        <end position="394"/>
    </location>
</feature>
<dbReference type="InterPro" id="IPR018247">
    <property type="entry name" value="EF_Hand_1_Ca_BS"/>
</dbReference>
<dbReference type="PANTHER" id="PTHR11003:SF268">
    <property type="entry name" value="TWO-PORE POTASSIUM CHANNEL 4-RELATED"/>
    <property type="match status" value="1"/>
</dbReference>
<evidence type="ECO:0000256" key="3">
    <source>
        <dbReference type="ARBA" id="ARBA00022448"/>
    </source>
</evidence>
<dbReference type="FunFam" id="1.10.287.70:FF:000167">
    <property type="entry name" value="Two-pore potassium channel 2-like"/>
    <property type="match status" value="1"/>
</dbReference>
<dbReference type="GO" id="GO:0005886">
    <property type="term" value="C:plasma membrane"/>
    <property type="evidence" value="ECO:0007669"/>
    <property type="project" value="TreeGrafter"/>
</dbReference>
<dbReference type="Gene3D" id="1.10.238.10">
    <property type="entry name" value="EF-hand"/>
    <property type="match status" value="1"/>
</dbReference>
<dbReference type="Pfam" id="PF13202">
    <property type="entry name" value="EF-hand_5"/>
    <property type="match status" value="1"/>
</dbReference>
<evidence type="ECO:0000256" key="4">
    <source>
        <dbReference type="ARBA" id="ARBA00022692"/>
    </source>
</evidence>
<keyword evidence="4 10" id="KW-0812">Transmembrane</keyword>
<dbReference type="PROSITE" id="PS50222">
    <property type="entry name" value="EF_HAND_2"/>
    <property type="match status" value="1"/>
</dbReference>
<gene>
    <name evidence="12" type="ORF">MKW98_029395</name>
</gene>
<evidence type="ECO:0000256" key="6">
    <source>
        <dbReference type="ARBA" id="ARBA00022989"/>
    </source>
</evidence>
<dbReference type="AlphaFoldDB" id="A0AAD4XF32"/>
<accession>A0AAD4XF32</accession>
<keyword evidence="6 10" id="KW-1133">Transmembrane helix</keyword>
<evidence type="ECO:0000256" key="5">
    <source>
        <dbReference type="ARBA" id="ARBA00022837"/>
    </source>
</evidence>
<keyword evidence="5" id="KW-0106">Calcium</keyword>
<evidence type="ECO:0000256" key="1">
    <source>
        <dbReference type="ARBA" id="ARBA00004141"/>
    </source>
</evidence>
<keyword evidence="9" id="KW-0407">Ion channel</keyword>
<dbReference type="PANTHER" id="PTHR11003">
    <property type="entry name" value="POTASSIUM CHANNEL, SUBFAMILY K"/>
    <property type="match status" value="1"/>
</dbReference>
<dbReference type="Proteomes" id="UP001202328">
    <property type="component" value="Unassembled WGS sequence"/>
</dbReference>
<comment type="caution">
    <text evidence="12">The sequence shown here is derived from an EMBL/GenBank/DDBJ whole genome shotgun (WGS) entry which is preliminary data.</text>
</comment>
<dbReference type="Pfam" id="PF07885">
    <property type="entry name" value="Ion_trans_2"/>
    <property type="match status" value="2"/>
</dbReference>
<evidence type="ECO:0000313" key="12">
    <source>
        <dbReference type="EMBL" id="KAI3908845.1"/>
    </source>
</evidence>
<keyword evidence="7" id="KW-0406">Ion transport</keyword>
<keyword evidence="3" id="KW-0813">Transport</keyword>
<keyword evidence="8 10" id="KW-0472">Membrane</keyword>
<evidence type="ECO:0000256" key="2">
    <source>
        <dbReference type="ARBA" id="ARBA00010159"/>
    </source>
</evidence>
<comment type="similarity">
    <text evidence="2">Belongs to the two pore domain potassium channel (TC 1.A.1.7) family.</text>
</comment>
<evidence type="ECO:0000256" key="10">
    <source>
        <dbReference type="SAM" id="Phobius"/>
    </source>
</evidence>
<dbReference type="GO" id="GO:0022841">
    <property type="term" value="F:potassium ion leak channel activity"/>
    <property type="evidence" value="ECO:0007669"/>
    <property type="project" value="TreeGrafter"/>
</dbReference>
<dbReference type="SUPFAM" id="SSF47473">
    <property type="entry name" value="EF-hand"/>
    <property type="match status" value="1"/>
</dbReference>
<feature type="transmembrane region" description="Helical" evidence="10">
    <location>
        <begin position="162"/>
        <end position="182"/>
    </location>
</feature>
<reference evidence="12" key="1">
    <citation type="submission" date="2022-04" db="EMBL/GenBank/DDBJ databases">
        <title>A functionally conserved STORR gene fusion in Papaver species that diverged 16.8 million years ago.</title>
        <authorList>
            <person name="Catania T."/>
        </authorList>
    </citation>
    <scope>NUCLEOTIDE SEQUENCE</scope>
    <source>
        <strain evidence="12">S-188037</strain>
    </source>
</reference>
<evidence type="ECO:0000259" key="11">
    <source>
        <dbReference type="PROSITE" id="PS50222"/>
    </source>
</evidence>
<name>A0AAD4XF32_9MAGN</name>
<dbReference type="PROSITE" id="PS00018">
    <property type="entry name" value="EF_HAND_1"/>
    <property type="match status" value="2"/>
</dbReference>
<keyword evidence="13" id="KW-1185">Reference proteome</keyword>
<feature type="transmembrane region" description="Helical" evidence="10">
    <location>
        <begin position="228"/>
        <end position="249"/>
    </location>
</feature>
<dbReference type="InterPro" id="IPR011992">
    <property type="entry name" value="EF-hand-dom_pair"/>
</dbReference>
<dbReference type="EMBL" id="JAJJMB010010439">
    <property type="protein sequence ID" value="KAI3908845.1"/>
    <property type="molecule type" value="Genomic_DNA"/>
</dbReference>
<feature type="transmembrane region" description="Helical" evidence="10">
    <location>
        <begin position="283"/>
        <end position="304"/>
    </location>
</feature>
<protein>
    <recommendedName>
        <fullName evidence="11">EF-hand domain-containing protein</fullName>
    </recommendedName>
</protein>
<dbReference type="Gene3D" id="1.10.287.70">
    <property type="match status" value="2"/>
</dbReference>
<dbReference type="GO" id="GO:0009705">
    <property type="term" value="C:plant-type vacuole membrane"/>
    <property type="evidence" value="ECO:0007669"/>
    <property type="project" value="TreeGrafter"/>
</dbReference>
<comment type="subcellular location">
    <subcellularLocation>
        <location evidence="1">Membrane</location>
        <topology evidence="1">Multi-pass membrane protein</topology>
    </subcellularLocation>
</comment>
<dbReference type="GO" id="GO:0015271">
    <property type="term" value="F:outward rectifier potassium channel activity"/>
    <property type="evidence" value="ECO:0007669"/>
    <property type="project" value="TreeGrafter"/>
</dbReference>
<evidence type="ECO:0000313" key="13">
    <source>
        <dbReference type="Proteomes" id="UP001202328"/>
    </source>
</evidence>
<dbReference type="InterPro" id="IPR013099">
    <property type="entry name" value="K_chnl_dom"/>
</dbReference>
<evidence type="ECO:0000256" key="8">
    <source>
        <dbReference type="ARBA" id="ARBA00023136"/>
    </source>
</evidence>
<feature type="transmembrane region" description="Helical" evidence="10">
    <location>
        <begin position="107"/>
        <end position="125"/>
    </location>
</feature>
<dbReference type="InterPro" id="IPR003280">
    <property type="entry name" value="2pore_dom_K_chnl"/>
</dbReference>
<dbReference type="GO" id="GO:0030322">
    <property type="term" value="P:stabilization of membrane potential"/>
    <property type="evidence" value="ECO:0007669"/>
    <property type="project" value="TreeGrafter"/>
</dbReference>
<dbReference type="GO" id="GO:0005509">
    <property type="term" value="F:calcium ion binding"/>
    <property type="evidence" value="ECO:0007669"/>
    <property type="project" value="InterPro"/>
</dbReference>
<dbReference type="InterPro" id="IPR002048">
    <property type="entry name" value="EF_hand_dom"/>
</dbReference>
<evidence type="ECO:0000256" key="7">
    <source>
        <dbReference type="ARBA" id="ARBA00023065"/>
    </source>
</evidence>